<evidence type="ECO:0000313" key="1">
    <source>
        <dbReference type="EMBL" id="KZT04346.1"/>
    </source>
</evidence>
<sequence>MSDAFLSTLSVITGSLCVHNSPSARILNLTSRISRGGKTILRYCLSHDGRVSLSIEHEEVDRCVHNDTLTCCSSATAFSPLSCEDHIMPAAIAKSSFDRLLAIAAQNGVLPCFRSYWTWQARSHRNKSHGTEWVEQAGWKGDVV</sequence>
<dbReference type="GeneID" id="63818947"/>
<dbReference type="EMBL" id="KV427637">
    <property type="protein sequence ID" value="KZT04346.1"/>
    <property type="molecule type" value="Genomic_DNA"/>
</dbReference>
<dbReference type="AlphaFoldDB" id="A0A165D8Q6"/>
<dbReference type="InParanoid" id="A0A165D8Q6"/>
<keyword evidence="2" id="KW-1185">Reference proteome</keyword>
<evidence type="ECO:0000313" key="2">
    <source>
        <dbReference type="Proteomes" id="UP000076871"/>
    </source>
</evidence>
<protein>
    <submittedName>
        <fullName evidence="1">Uncharacterized protein</fullName>
    </submittedName>
</protein>
<organism evidence="1 2">
    <name type="scientific">Laetiporus sulphureus 93-53</name>
    <dbReference type="NCBI Taxonomy" id="1314785"/>
    <lineage>
        <taxon>Eukaryota</taxon>
        <taxon>Fungi</taxon>
        <taxon>Dikarya</taxon>
        <taxon>Basidiomycota</taxon>
        <taxon>Agaricomycotina</taxon>
        <taxon>Agaricomycetes</taxon>
        <taxon>Polyporales</taxon>
        <taxon>Laetiporus</taxon>
    </lineage>
</organism>
<accession>A0A165D8Q6</accession>
<dbReference type="RefSeq" id="XP_040762086.1">
    <property type="nucleotide sequence ID" value="XM_040901916.1"/>
</dbReference>
<dbReference type="Proteomes" id="UP000076871">
    <property type="component" value="Unassembled WGS sequence"/>
</dbReference>
<reference evidence="1 2" key="1">
    <citation type="journal article" date="2016" name="Mol. Biol. Evol.">
        <title>Comparative Genomics of Early-Diverging Mushroom-Forming Fungi Provides Insights into the Origins of Lignocellulose Decay Capabilities.</title>
        <authorList>
            <person name="Nagy L.G."/>
            <person name="Riley R."/>
            <person name="Tritt A."/>
            <person name="Adam C."/>
            <person name="Daum C."/>
            <person name="Floudas D."/>
            <person name="Sun H."/>
            <person name="Yadav J.S."/>
            <person name="Pangilinan J."/>
            <person name="Larsson K.H."/>
            <person name="Matsuura K."/>
            <person name="Barry K."/>
            <person name="Labutti K."/>
            <person name="Kuo R."/>
            <person name="Ohm R.A."/>
            <person name="Bhattacharya S.S."/>
            <person name="Shirouzu T."/>
            <person name="Yoshinaga Y."/>
            <person name="Martin F.M."/>
            <person name="Grigoriev I.V."/>
            <person name="Hibbett D.S."/>
        </authorList>
    </citation>
    <scope>NUCLEOTIDE SEQUENCE [LARGE SCALE GENOMIC DNA]</scope>
    <source>
        <strain evidence="1 2">93-53</strain>
    </source>
</reference>
<proteinExistence type="predicted"/>
<name>A0A165D8Q6_9APHY</name>
<gene>
    <name evidence="1" type="ORF">LAESUDRAFT_305692</name>
</gene>